<dbReference type="Pfam" id="PF13503">
    <property type="entry name" value="DUF4123"/>
    <property type="match status" value="1"/>
</dbReference>
<accession>A0A1H3GIG2</accession>
<dbReference type="AlphaFoldDB" id="A0A1H3GIG2"/>
<evidence type="ECO:0000313" key="3">
    <source>
        <dbReference type="Proteomes" id="UP000198500"/>
    </source>
</evidence>
<evidence type="ECO:0000259" key="1">
    <source>
        <dbReference type="Pfam" id="PF13503"/>
    </source>
</evidence>
<protein>
    <recommendedName>
        <fullName evidence="1">DUF4123 domain-containing protein</fullName>
    </recommendedName>
</protein>
<name>A0A1H3GIG2_9GAMM</name>
<reference evidence="2 3" key="1">
    <citation type="submission" date="2016-10" db="EMBL/GenBank/DDBJ databases">
        <authorList>
            <person name="de Groot N.N."/>
        </authorList>
    </citation>
    <scope>NUCLEOTIDE SEQUENCE [LARGE SCALE GENOMIC DNA]</scope>
    <source>
        <strain evidence="2 3">DSM 19219</strain>
    </source>
</reference>
<feature type="domain" description="DUF4123" evidence="1">
    <location>
        <begin position="25"/>
        <end position="137"/>
    </location>
</feature>
<sequence>MRRWPWWQGLEGGDWRWPAEQRVLLLLDGVRVESLSRRLYEWSEGELAADMLYAGTPWAEVSELSPWLVGLEGPEDPILRAFLAEGLEAEWGYLILGRAERGEVTDHLRNLIQVEHPAGIPMLLRLADPAVMAALLVSDSTPGQVPWGPIDAILTPDAIAEEWHYHAPRETDESPCHLPHAYRLSEPQHRRLQDCDRRRDVGQLMAFVDRHCGGWLTATDRGQRYAQLAGIVQEACELGFTAPREWALFCTLMQRLGITSWQQSEGREAWTKLLRDPGQGSGMARLEAALAVAPTSRTDVTT</sequence>
<dbReference type="EMBL" id="FNNI01000009">
    <property type="protein sequence ID" value="SDY02867.1"/>
    <property type="molecule type" value="Genomic_DNA"/>
</dbReference>
<gene>
    <name evidence="2" type="ORF">SAMN05443545_109119</name>
</gene>
<organism evidence="2 3">
    <name type="scientific">Aidingimonas halophila</name>
    <dbReference type="NCBI Taxonomy" id="574349"/>
    <lineage>
        <taxon>Bacteria</taxon>
        <taxon>Pseudomonadati</taxon>
        <taxon>Pseudomonadota</taxon>
        <taxon>Gammaproteobacteria</taxon>
        <taxon>Oceanospirillales</taxon>
        <taxon>Halomonadaceae</taxon>
        <taxon>Aidingimonas</taxon>
    </lineage>
</organism>
<dbReference type="Proteomes" id="UP000198500">
    <property type="component" value="Unassembled WGS sequence"/>
</dbReference>
<dbReference type="RefSeq" id="WP_092571782.1">
    <property type="nucleotide sequence ID" value="NZ_BMXH01000007.1"/>
</dbReference>
<keyword evidence="3" id="KW-1185">Reference proteome</keyword>
<dbReference type="STRING" id="574349.SAMN05443545_109119"/>
<dbReference type="OrthoDB" id="6353266at2"/>
<proteinExistence type="predicted"/>
<dbReference type="InterPro" id="IPR025391">
    <property type="entry name" value="DUF4123"/>
</dbReference>
<evidence type="ECO:0000313" key="2">
    <source>
        <dbReference type="EMBL" id="SDY02867.1"/>
    </source>
</evidence>